<dbReference type="Proteomes" id="UP000536835">
    <property type="component" value="Unassembled WGS sequence"/>
</dbReference>
<name>A0A7Y3RLB4_9PROT</name>
<evidence type="ECO:0000313" key="1">
    <source>
        <dbReference type="EMBL" id="NNU16188.1"/>
    </source>
</evidence>
<dbReference type="EMBL" id="JABFCX010000002">
    <property type="protein sequence ID" value="NNU16188.1"/>
    <property type="molecule type" value="Genomic_DNA"/>
</dbReference>
<gene>
    <name evidence="1" type="ORF">HK107_07630</name>
</gene>
<comment type="caution">
    <text evidence="1">The sequence shown here is derived from an EMBL/GenBank/DDBJ whole genome shotgun (WGS) entry which is preliminary data.</text>
</comment>
<reference evidence="1 2" key="1">
    <citation type="submission" date="2020-05" db="EMBL/GenBank/DDBJ databases">
        <title>Parvularcula mediterraneae sp. nov., isolated from polypropylene straw from shallow seawater of the seashore of Laganas in Zakynthos island, Greece.</title>
        <authorList>
            <person name="Szabo I."/>
            <person name="Al-Omari J."/>
            <person name="Rado J."/>
            <person name="Szerdahelyi G.S."/>
        </authorList>
    </citation>
    <scope>NUCLEOTIDE SEQUENCE [LARGE SCALE GENOMIC DNA]</scope>
    <source>
        <strain evidence="1 2">ZS-1/3</strain>
    </source>
</reference>
<dbReference type="Gene3D" id="3.30.2010.20">
    <property type="match status" value="1"/>
</dbReference>
<evidence type="ECO:0000313" key="2">
    <source>
        <dbReference type="Proteomes" id="UP000536835"/>
    </source>
</evidence>
<dbReference type="AlphaFoldDB" id="A0A7Y3RLB4"/>
<organism evidence="1 2">
    <name type="scientific">Parvularcula mediterranea</name>
    <dbReference type="NCBI Taxonomy" id="2732508"/>
    <lineage>
        <taxon>Bacteria</taxon>
        <taxon>Pseudomonadati</taxon>
        <taxon>Pseudomonadota</taxon>
        <taxon>Alphaproteobacteria</taxon>
        <taxon>Parvularculales</taxon>
        <taxon>Parvularculaceae</taxon>
        <taxon>Parvularcula</taxon>
    </lineage>
</organism>
<dbReference type="InterPro" id="IPR010428">
    <property type="entry name" value="Zincin_1"/>
</dbReference>
<sequence length="117" mass="13617">MADEAYLRLPERFRALTGDLVLRTPDYPEEDVLREFGMQSPYELLGLYQGVDLTRKSLFDASGLPDTVYLYRLPILRYWREGTDTLEEIVEHVLVHEIGHHFGFSDDDMHAIEDEAD</sequence>
<dbReference type="InterPro" id="IPR038555">
    <property type="entry name" value="Zincin_1_sf"/>
</dbReference>
<dbReference type="SUPFAM" id="SSF55486">
    <property type="entry name" value="Metalloproteases ('zincins'), catalytic domain"/>
    <property type="match status" value="1"/>
</dbReference>
<dbReference type="Pfam" id="PF06262">
    <property type="entry name" value="Zincin_1"/>
    <property type="match status" value="1"/>
</dbReference>
<accession>A0A7Y3RLB4</accession>
<protein>
    <submittedName>
        <fullName evidence="1">Metallopeptidase family protein</fullName>
    </submittedName>
</protein>
<proteinExistence type="predicted"/>
<dbReference type="CDD" id="cd12952">
    <property type="entry name" value="MMP_ACEL2062"/>
    <property type="match status" value="1"/>
</dbReference>
<keyword evidence="2" id="KW-1185">Reference proteome</keyword>